<feature type="compositionally biased region" description="Pro residues" evidence="1">
    <location>
        <begin position="195"/>
        <end position="211"/>
    </location>
</feature>
<feature type="region of interest" description="Disordered" evidence="1">
    <location>
        <begin position="134"/>
        <end position="245"/>
    </location>
</feature>
<evidence type="ECO:0000256" key="1">
    <source>
        <dbReference type="SAM" id="MobiDB-lite"/>
    </source>
</evidence>
<evidence type="ECO:0000259" key="2">
    <source>
        <dbReference type="Pfam" id="PF02371"/>
    </source>
</evidence>
<organism evidence="3 4">
    <name type="scientific">Streptomyces himastatinicus ATCC 53653</name>
    <dbReference type="NCBI Taxonomy" id="457427"/>
    <lineage>
        <taxon>Bacteria</taxon>
        <taxon>Bacillati</taxon>
        <taxon>Actinomycetota</taxon>
        <taxon>Actinomycetes</taxon>
        <taxon>Kitasatosporales</taxon>
        <taxon>Streptomycetaceae</taxon>
        <taxon>Streptomyces</taxon>
        <taxon>Streptomyces violaceusniger group</taxon>
    </lineage>
</organism>
<protein>
    <submittedName>
        <fullName evidence="3">Mini-circle putative transposase for</fullName>
    </submittedName>
</protein>
<dbReference type="AlphaFoldDB" id="D9WIY5"/>
<dbReference type="HOGENOM" id="CLU_1049374_0_0_11"/>
<feature type="compositionally biased region" description="Basic residues" evidence="1">
    <location>
        <begin position="224"/>
        <end position="236"/>
    </location>
</feature>
<dbReference type="Pfam" id="PF02371">
    <property type="entry name" value="Transposase_20"/>
    <property type="match status" value="1"/>
</dbReference>
<dbReference type="Proteomes" id="UP000003963">
    <property type="component" value="Unassembled WGS sequence"/>
</dbReference>
<dbReference type="GO" id="GO:0004803">
    <property type="term" value="F:transposase activity"/>
    <property type="evidence" value="ECO:0007669"/>
    <property type="project" value="InterPro"/>
</dbReference>
<evidence type="ECO:0000313" key="4">
    <source>
        <dbReference type="Proteomes" id="UP000003963"/>
    </source>
</evidence>
<feature type="compositionally biased region" description="Basic residues" evidence="1">
    <location>
        <begin position="144"/>
        <end position="163"/>
    </location>
</feature>
<proteinExistence type="predicted"/>
<dbReference type="GO" id="GO:0006313">
    <property type="term" value="P:DNA transposition"/>
    <property type="evidence" value="ECO:0007669"/>
    <property type="project" value="InterPro"/>
</dbReference>
<feature type="domain" description="Transposase IS116/IS110/IS902 C-terminal" evidence="2">
    <location>
        <begin position="48"/>
        <end position="132"/>
    </location>
</feature>
<dbReference type="InterPro" id="IPR047650">
    <property type="entry name" value="Transpos_IS110"/>
</dbReference>
<gene>
    <name evidence="3" type="ORF">SSOG_07352</name>
</gene>
<name>D9WIY5_9ACTN</name>
<dbReference type="PANTHER" id="PTHR33055:SF3">
    <property type="entry name" value="PUTATIVE TRANSPOSASE FOR IS117-RELATED"/>
    <property type="match status" value="1"/>
</dbReference>
<dbReference type="STRING" id="457427.SSOG_07352"/>
<sequence length="265" mass="29858">MYWSASGVEDALGKQALAFLRQLEAACLAADELAEAVEASFLQHPDAEVILSFPGLGVQLGARVLAEIGDDRQRFADARGLKAYAGSAPITRVSGKKHHVGRRMVKNDRLNHAGYLWAFSALRSSPGADAHYRRRREQGDRHAAAHRRTRRVPLRTGRSRSTRWHREMSGLDRAEGPRSAHCRPVDVADHRRPHPTPPCPAPRRGSSPPPWERSTQPRRLTPARVRRGFRHLRVKTAHPADVPRPFKLKRMETLTEHVRLKQQQG</sequence>
<evidence type="ECO:0000313" key="3">
    <source>
        <dbReference type="EMBL" id="EFL27638.1"/>
    </source>
</evidence>
<dbReference type="PANTHER" id="PTHR33055">
    <property type="entry name" value="TRANSPOSASE FOR INSERTION SEQUENCE ELEMENT IS1111A"/>
    <property type="match status" value="1"/>
</dbReference>
<dbReference type="InterPro" id="IPR003346">
    <property type="entry name" value="Transposase_20"/>
</dbReference>
<dbReference type="GO" id="GO:0003677">
    <property type="term" value="F:DNA binding"/>
    <property type="evidence" value="ECO:0007669"/>
    <property type="project" value="InterPro"/>
</dbReference>
<reference evidence="3 4" key="1">
    <citation type="submission" date="2009-02" db="EMBL/GenBank/DDBJ databases">
        <title>Annotation of Streptomyces hygroscopicus strain ATCC 53653.</title>
        <authorList>
            <consortium name="The Broad Institute Genome Sequencing Platform"/>
            <consortium name="Broad Institute Microbial Sequencing Center"/>
            <person name="Fischbach M."/>
            <person name="Godfrey P."/>
            <person name="Ward D."/>
            <person name="Young S."/>
            <person name="Zeng Q."/>
            <person name="Koehrsen M."/>
            <person name="Alvarado L."/>
            <person name="Berlin A.M."/>
            <person name="Bochicchio J."/>
            <person name="Borenstein D."/>
            <person name="Chapman S.B."/>
            <person name="Chen Z."/>
            <person name="Engels R."/>
            <person name="Freedman E."/>
            <person name="Gellesch M."/>
            <person name="Goldberg J."/>
            <person name="Griggs A."/>
            <person name="Gujja S."/>
            <person name="Heilman E.R."/>
            <person name="Heiman D.I."/>
            <person name="Hepburn T.A."/>
            <person name="Howarth C."/>
            <person name="Jen D."/>
            <person name="Larson L."/>
            <person name="Lewis B."/>
            <person name="Mehta T."/>
            <person name="Park D."/>
            <person name="Pearson M."/>
            <person name="Richards J."/>
            <person name="Roberts A."/>
            <person name="Saif S."/>
            <person name="Shea T.D."/>
            <person name="Shenoy N."/>
            <person name="Sisk P."/>
            <person name="Stolte C."/>
            <person name="Sykes S.N."/>
            <person name="Thomson T."/>
            <person name="Walk T."/>
            <person name="White J."/>
            <person name="Yandava C."/>
            <person name="Straight P."/>
            <person name="Clardy J."/>
            <person name="Hung D."/>
            <person name="Kolter R."/>
            <person name="Mekalanos J."/>
            <person name="Walker S."/>
            <person name="Walsh C.T."/>
            <person name="Wieland-Brown L.C."/>
            <person name="Haas B."/>
            <person name="Nusbaum C."/>
            <person name="Birren B."/>
        </authorList>
    </citation>
    <scope>NUCLEOTIDE SEQUENCE [LARGE SCALE GENOMIC DNA]</scope>
    <source>
        <strain evidence="3 4">ATCC 53653</strain>
    </source>
</reference>
<accession>D9WIY5</accession>
<feature type="compositionally biased region" description="Basic and acidic residues" evidence="1">
    <location>
        <begin position="164"/>
        <end position="190"/>
    </location>
</feature>
<keyword evidence="4" id="KW-1185">Reference proteome</keyword>
<dbReference type="EMBL" id="GG657754">
    <property type="protein sequence ID" value="EFL27638.1"/>
    <property type="molecule type" value="Genomic_DNA"/>
</dbReference>